<gene>
    <name evidence="5" type="ORF">RJ640_013571</name>
</gene>
<accession>A0AA88U454</accession>
<dbReference type="GO" id="GO:0048015">
    <property type="term" value="P:phosphatidylinositol-mediated signaling"/>
    <property type="evidence" value="ECO:0007669"/>
    <property type="project" value="TreeGrafter"/>
</dbReference>
<dbReference type="PANTHER" id="PTHR10048:SF15">
    <property type="entry name" value="PHOSPHATIDYLINOSITOL 4-KINASE ALPHA"/>
    <property type="match status" value="1"/>
</dbReference>
<reference evidence="5" key="1">
    <citation type="submission" date="2022-12" db="EMBL/GenBank/DDBJ databases">
        <title>Draft genome assemblies for two species of Escallonia (Escalloniales).</title>
        <authorList>
            <person name="Chanderbali A."/>
            <person name="Dervinis C."/>
            <person name="Anghel I."/>
            <person name="Soltis D."/>
            <person name="Soltis P."/>
            <person name="Zapata F."/>
        </authorList>
    </citation>
    <scope>NUCLEOTIDE SEQUENCE</scope>
    <source>
        <strain evidence="5">UCBG92.1500</strain>
        <tissue evidence="5">Leaf</tissue>
    </source>
</reference>
<dbReference type="InterPro" id="IPR000403">
    <property type="entry name" value="PI3/4_kinase_cat_dom"/>
</dbReference>
<evidence type="ECO:0000313" key="5">
    <source>
        <dbReference type="EMBL" id="KAK2970499.1"/>
    </source>
</evidence>
<dbReference type="InterPro" id="IPR015433">
    <property type="entry name" value="PI3/4_kinase"/>
</dbReference>
<organism evidence="5 6">
    <name type="scientific">Escallonia rubra</name>
    <dbReference type="NCBI Taxonomy" id="112253"/>
    <lineage>
        <taxon>Eukaryota</taxon>
        <taxon>Viridiplantae</taxon>
        <taxon>Streptophyta</taxon>
        <taxon>Embryophyta</taxon>
        <taxon>Tracheophyta</taxon>
        <taxon>Spermatophyta</taxon>
        <taxon>Magnoliopsida</taxon>
        <taxon>eudicotyledons</taxon>
        <taxon>Gunneridae</taxon>
        <taxon>Pentapetalae</taxon>
        <taxon>asterids</taxon>
        <taxon>campanulids</taxon>
        <taxon>Escalloniales</taxon>
        <taxon>Escalloniaceae</taxon>
        <taxon>Escallonia</taxon>
    </lineage>
</organism>
<evidence type="ECO:0000256" key="3">
    <source>
        <dbReference type="ARBA" id="ARBA00022777"/>
    </source>
</evidence>
<dbReference type="SUPFAM" id="SSF56112">
    <property type="entry name" value="Protein kinase-like (PK-like)"/>
    <property type="match status" value="1"/>
</dbReference>
<dbReference type="InterPro" id="IPR011009">
    <property type="entry name" value="Kinase-like_dom_sf"/>
</dbReference>
<comment type="caution">
    <text evidence="5">The sequence shown here is derived from an EMBL/GenBank/DDBJ whole genome shotgun (WGS) entry which is preliminary data.</text>
</comment>
<dbReference type="GO" id="GO:0004430">
    <property type="term" value="F:1-phosphatidylinositol 4-kinase activity"/>
    <property type="evidence" value="ECO:0007669"/>
    <property type="project" value="TreeGrafter"/>
</dbReference>
<evidence type="ECO:0000313" key="6">
    <source>
        <dbReference type="Proteomes" id="UP001187471"/>
    </source>
</evidence>
<protein>
    <recommendedName>
        <fullName evidence="4">PI3K/PI4K catalytic domain-containing protein</fullName>
    </recommendedName>
</protein>
<comment type="similarity">
    <text evidence="1">Belongs to the PI3/PI4-kinase family. Type III PI4K subfamily.</text>
</comment>
<evidence type="ECO:0000256" key="2">
    <source>
        <dbReference type="ARBA" id="ARBA00022679"/>
    </source>
</evidence>
<evidence type="ECO:0000256" key="1">
    <source>
        <dbReference type="ARBA" id="ARBA00006209"/>
    </source>
</evidence>
<dbReference type="PANTHER" id="PTHR10048">
    <property type="entry name" value="PHOSPHATIDYLINOSITOL KINASE"/>
    <property type="match status" value="1"/>
</dbReference>
<dbReference type="InterPro" id="IPR036940">
    <property type="entry name" value="PI3/4_kinase_cat_sf"/>
</dbReference>
<dbReference type="Pfam" id="PF00454">
    <property type="entry name" value="PI3_PI4_kinase"/>
    <property type="match status" value="1"/>
</dbReference>
<keyword evidence="6" id="KW-1185">Reference proteome</keyword>
<dbReference type="GO" id="GO:0005886">
    <property type="term" value="C:plasma membrane"/>
    <property type="evidence" value="ECO:0007669"/>
    <property type="project" value="TreeGrafter"/>
</dbReference>
<feature type="domain" description="PI3K/PI4K catalytic" evidence="4">
    <location>
        <begin position="1"/>
        <end position="121"/>
    </location>
</feature>
<dbReference type="GO" id="GO:0005737">
    <property type="term" value="C:cytoplasm"/>
    <property type="evidence" value="ECO:0007669"/>
    <property type="project" value="TreeGrafter"/>
</dbReference>
<keyword evidence="2" id="KW-0808">Transferase</keyword>
<proteinExistence type="inferred from homology"/>
<dbReference type="Gene3D" id="1.10.1070.11">
    <property type="entry name" value="Phosphatidylinositol 3-/4-kinase, catalytic domain"/>
    <property type="match status" value="1"/>
</dbReference>
<dbReference type="GO" id="GO:0046854">
    <property type="term" value="P:phosphatidylinositol phosphate biosynthetic process"/>
    <property type="evidence" value="ECO:0007669"/>
    <property type="project" value="InterPro"/>
</dbReference>
<sequence>MDINGITTTVNGQKGSISTVRIDHNDGIVRAKNGNTNATNIITEATKVYIMVVPNTRSRSQMGETTDGGLYEIFQQDYGPVGSPSFEAARENFIISSAGYAVASLLLQPKDRHNGNLLLIK</sequence>
<dbReference type="Proteomes" id="UP001187471">
    <property type="component" value="Unassembled WGS sequence"/>
</dbReference>
<dbReference type="PROSITE" id="PS50290">
    <property type="entry name" value="PI3_4_KINASE_3"/>
    <property type="match status" value="1"/>
</dbReference>
<keyword evidence="3" id="KW-0418">Kinase</keyword>
<dbReference type="EMBL" id="JAVXUO010002707">
    <property type="protein sequence ID" value="KAK2970499.1"/>
    <property type="molecule type" value="Genomic_DNA"/>
</dbReference>
<name>A0AA88U454_9ASTE</name>
<dbReference type="AlphaFoldDB" id="A0AA88U454"/>
<evidence type="ECO:0000259" key="4">
    <source>
        <dbReference type="PROSITE" id="PS50290"/>
    </source>
</evidence>